<reference evidence="2 3" key="1">
    <citation type="journal article" date="2023" name="Life. Sci Alliance">
        <title>Evolutionary insights into 3D genome organization and epigenetic landscape of Vigna mungo.</title>
        <authorList>
            <person name="Junaid A."/>
            <person name="Singh B."/>
            <person name="Bhatia S."/>
        </authorList>
    </citation>
    <scope>NUCLEOTIDE SEQUENCE [LARGE SCALE GENOMIC DNA]</scope>
    <source>
        <strain evidence="2">Urdbean</strain>
    </source>
</reference>
<accession>A0AAQ3S264</accession>
<dbReference type="Proteomes" id="UP001374535">
    <property type="component" value="Chromosome 4"/>
</dbReference>
<dbReference type="EC" id="3.1.2.4" evidence="1"/>
<sequence>MAPRLNFDREENQVLFSGSSAVKLIILNRPLKLNSLNHEMELPSAYANQITNNLSNIGQIYNREDSSTDVLGSRVKMIDKGDIPKWKPSIIELVSEEMVDQYFGNVNDEEWECLRFPDRSNSQIQSRL</sequence>
<dbReference type="GO" id="GO:0006574">
    <property type="term" value="P:L-valine catabolic process"/>
    <property type="evidence" value="ECO:0007669"/>
    <property type="project" value="UniProtKB-UniRule"/>
</dbReference>
<protein>
    <recommendedName>
        <fullName evidence="1">3-hydroxyisobutyryl-CoA hydrolase</fullName>
        <shortName evidence="1">HIB-CoA hydrolase</shortName>
        <shortName evidence="1">HIBYL-CoA-H</shortName>
        <ecNumber evidence="1">3.1.2.4</ecNumber>
    </recommendedName>
    <alternativeName>
        <fullName evidence="1">3-hydroxyisobutyryl-coenzyme A hydrolase</fullName>
    </alternativeName>
</protein>
<evidence type="ECO:0000313" key="3">
    <source>
        <dbReference type="Proteomes" id="UP001374535"/>
    </source>
</evidence>
<keyword evidence="1" id="KW-0378">Hydrolase</keyword>
<dbReference type="PANTHER" id="PTHR43176:SF6">
    <property type="entry name" value="3-HYDROXYISOBUTYRYL-COA HYDROLASE"/>
    <property type="match status" value="1"/>
</dbReference>
<comment type="catalytic activity">
    <reaction evidence="1">
        <text>3-hydroxy-2-methylpropanoyl-CoA + H2O = 3-hydroxy-2-methylpropanoate + CoA + H(+)</text>
        <dbReference type="Rhea" id="RHEA:20888"/>
        <dbReference type="ChEBI" id="CHEBI:11805"/>
        <dbReference type="ChEBI" id="CHEBI:15377"/>
        <dbReference type="ChEBI" id="CHEBI:15378"/>
        <dbReference type="ChEBI" id="CHEBI:57287"/>
        <dbReference type="ChEBI" id="CHEBI:57340"/>
        <dbReference type="EC" id="3.1.2.4"/>
    </reaction>
</comment>
<keyword evidence="3" id="KW-1185">Reference proteome</keyword>
<dbReference type="GO" id="GO:0003860">
    <property type="term" value="F:3-hydroxyisobutyryl-CoA hydrolase activity"/>
    <property type="evidence" value="ECO:0007669"/>
    <property type="project" value="UniProtKB-UniRule"/>
</dbReference>
<comment type="similarity">
    <text evidence="1">Belongs to the enoyl-CoA hydratase/isomerase family.</text>
</comment>
<dbReference type="InterPro" id="IPR032259">
    <property type="entry name" value="HIBYL-CoA-H"/>
</dbReference>
<dbReference type="Gene3D" id="3.90.226.10">
    <property type="entry name" value="2-enoyl-CoA Hydratase, Chain A, domain 1"/>
    <property type="match status" value="1"/>
</dbReference>
<comment type="function">
    <text evidence="1">Hydrolyzes 3-hydroxyisobutyryl-CoA (HIBYL-CoA), a saline catabolite. Has high activity toward isobutyryl-CoA. Could be an isobutyryl-CoA dehydrogenase that functions in valine catabolism.</text>
</comment>
<organism evidence="2 3">
    <name type="scientific">Vigna mungo</name>
    <name type="common">Black gram</name>
    <name type="synonym">Phaseolus mungo</name>
    <dbReference type="NCBI Taxonomy" id="3915"/>
    <lineage>
        <taxon>Eukaryota</taxon>
        <taxon>Viridiplantae</taxon>
        <taxon>Streptophyta</taxon>
        <taxon>Embryophyta</taxon>
        <taxon>Tracheophyta</taxon>
        <taxon>Spermatophyta</taxon>
        <taxon>Magnoliopsida</taxon>
        <taxon>eudicotyledons</taxon>
        <taxon>Gunneridae</taxon>
        <taxon>Pentapetalae</taxon>
        <taxon>rosids</taxon>
        <taxon>fabids</taxon>
        <taxon>Fabales</taxon>
        <taxon>Fabaceae</taxon>
        <taxon>Papilionoideae</taxon>
        <taxon>50 kb inversion clade</taxon>
        <taxon>NPAAA clade</taxon>
        <taxon>indigoferoid/millettioid clade</taxon>
        <taxon>Phaseoleae</taxon>
        <taxon>Vigna</taxon>
    </lineage>
</organism>
<dbReference type="PANTHER" id="PTHR43176">
    <property type="entry name" value="3-HYDROXYISOBUTYRYL-COA HYDROLASE-RELATED"/>
    <property type="match status" value="1"/>
</dbReference>
<proteinExistence type="inferred from homology"/>
<dbReference type="EMBL" id="CP144697">
    <property type="protein sequence ID" value="WVZ14732.1"/>
    <property type="molecule type" value="Genomic_DNA"/>
</dbReference>
<dbReference type="AlphaFoldDB" id="A0AAQ3S264"/>
<evidence type="ECO:0000256" key="1">
    <source>
        <dbReference type="RuleBase" id="RU369070"/>
    </source>
</evidence>
<evidence type="ECO:0000313" key="2">
    <source>
        <dbReference type="EMBL" id="WVZ14732.1"/>
    </source>
</evidence>
<gene>
    <name evidence="2" type="ORF">V8G54_012298</name>
</gene>
<comment type="pathway">
    <text evidence="1">Amino-acid degradation; L-valine degradation.</text>
</comment>
<name>A0AAQ3S264_VIGMU</name>